<evidence type="ECO:0000313" key="2">
    <source>
        <dbReference type="Proteomes" id="UP000612893"/>
    </source>
</evidence>
<protein>
    <recommendedName>
        <fullName evidence="3">Translation elongation factor EFTu-like domain-containing protein</fullName>
    </recommendedName>
</protein>
<dbReference type="InterPro" id="IPR009000">
    <property type="entry name" value="Transl_B-barrel_sf"/>
</dbReference>
<dbReference type="SUPFAM" id="SSF50447">
    <property type="entry name" value="Translation proteins"/>
    <property type="match status" value="1"/>
</dbReference>
<evidence type="ECO:0008006" key="3">
    <source>
        <dbReference type="Google" id="ProtNLM"/>
    </source>
</evidence>
<keyword evidence="2" id="KW-1185">Reference proteome</keyword>
<evidence type="ECO:0000313" key="1">
    <source>
        <dbReference type="EMBL" id="MBJ7600466.1"/>
    </source>
</evidence>
<proteinExistence type="predicted"/>
<accession>A0A934KC04</accession>
<comment type="caution">
    <text evidence="1">The sequence shown here is derived from an EMBL/GenBank/DDBJ whole genome shotgun (WGS) entry which is preliminary data.</text>
</comment>
<gene>
    <name evidence="1" type="ORF">JF922_20645</name>
</gene>
<reference evidence="1" key="1">
    <citation type="submission" date="2020-10" db="EMBL/GenBank/DDBJ databases">
        <title>Ca. Dormibacterota MAGs.</title>
        <authorList>
            <person name="Montgomery K."/>
        </authorList>
    </citation>
    <scope>NUCLEOTIDE SEQUENCE [LARGE SCALE GENOMIC DNA]</scope>
    <source>
        <strain evidence="1">SC8812_S17_10</strain>
    </source>
</reference>
<dbReference type="Proteomes" id="UP000612893">
    <property type="component" value="Unassembled WGS sequence"/>
</dbReference>
<dbReference type="AlphaFoldDB" id="A0A934KC04"/>
<dbReference type="RefSeq" id="WP_338204308.1">
    <property type="nucleotide sequence ID" value="NZ_JAEKNR010000209.1"/>
</dbReference>
<sequence length="85" mass="9240">MLAGSRVLEGQVFQASFVRISRNRRALWTGRIRQLRLRGAVSPGASWAAAGQECVIAFDGLNDVQAGDAVEAFQLEAINARRPTL</sequence>
<organism evidence="1 2">
    <name type="scientific">Candidatus Nephthysia bennettiae</name>
    <dbReference type="NCBI Taxonomy" id="3127016"/>
    <lineage>
        <taxon>Bacteria</taxon>
        <taxon>Bacillati</taxon>
        <taxon>Candidatus Dormiibacterota</taxon>
        <taxon>Candidatus Dormibacteria</taxon>
        <taxon>Candidatus Dormibacterales</taxon>
        <taxon>Candidatus Dormibacteraceae</taxon>
        <taxon>Candidatus Nephthysia</taxon>
    </lineage>
</organism>
<dbReference type="Gene3D" id="2.40.30.10">
    <property type="entry name" value="Translation factors"/>
    <property type="match status" value="1"/>
</dbReference>
<dbReference type="EMBL" id="JAEKNR010000209">
    <property type="protein sequence ID" value="MBJ7600466.1"/>
    <property type="molecule type" value="Genomic_DNA"/>
</dbReference>
<name>A0A934KC04_9BACT</name>